<reference evidence="1" key="1">
    <citation type="submission" date="2022-07" db="EMBL/GenBank/DDBJ databases">
        <title>Genome Sequence of Physisporinus lineatus.</title>
        <authorList>
            <person name="Buettner E."/>
        </authorList>
    </citation>
    <scope>NUCLEOTIDE SEQUENCE</scope>
    <source>
        <strain evidence="1">VT162</strain>
    </source>
</reference>
<dbReference type="InterPro" id="IPR014752">
    <property type="entry name" value="Arrestin-like_C"/>
</dbReference>
<name>A0AAD5URZ5_9APHY</name>
<dbReference type="Proteomes" id="UP001212997">
    <property type="component" value="Unassembled WGS sequence"/>
</dbReference>
<evidence type="ECO:0000313" key="2">
    <source>
        <dbReference type="Proteomes" id="UP001212997"/>
    </source>
</evidence>
<comment type="caution">
    <text evidence="1">The sequence shown here is derived from an EMBL/GenBank/DDBJ whole genome shotgun (WGS) entry which is preliminary data.</text>
</comment>
<gene>
    <name evidence="1" type="ORF">NLI96_g12226</name>
</gene>
<evidence type="ECO:0008006" key="3">
    <source>
        <dbReference type="Google" id="ProtNLM"/>
    </source>
</evidence>
<organism evidence="1 2">
    <name type="scientific">Meripilus lineatus</name>
    <dbReference type="NCBI Taxonomy" id="2056292"/>
    <lineage>
        <taxon>Eukaryota</taxon>
        <taxon>Fungi</taxon>
        <taxon>Dikarya</taxon>
        <taxon>Basidiomycota</taxon>
        <taxon>Agaricomycotina</taxon>
        <taxon>Agaricomycetes</taxon>
        <taxon>Polyporales</taxon>
        <taxon>Meripilaceae</taxon>
        <taxon>Meripilus</taxon>
    </lineage>
</organism>
<protein>
    <recommendedName>
        <fullName evidence="3">Arrestin-like N-terminal domain-containing protein</fullName>
    </recommendedName>
</protein>
<sequence>MTAITLHFVPSLRVGGELISGTVDLLFPTIIEEEVQEVHVKLRGAVDSKIVKQRNKHRETRRDTMDIVRVNCSIWTKGTAYPTDSSNILRLPFQLPLPLDVPPSCRFEQKPFFGPERKGDIAYFVEVVGVRNGWSSPYRLSRASRCSPRYLSPFGSSRRRNKGRFELRHKTGAVFPEPPRTPRGVSFVLRRHVNINARSWSSDGDETVAHIGGLGSAAPFRGDGGVVTTYEKKWVPTKNTSGLGHWTQETILGSTFIFTSTPSFLTPIMSQTRRAILRSQSTYCFAQLFGIQHYLRLKIEFPGVGNNLEKDIPINITSGMDVPPAVGAVPPPVNLDLPPAYWTVVDGVPGG</sequence>
<dbReference type="EMBL" id="JANAWD010000970">
    <property type="protein sequence ID" value="KAJ3474847.1"/>
    <property type="molecule type" value="Genomic_DNA"/>
</dbReference>
<dbReference type="AlphaFoldDB" id="A0AAD5URZ5"/>
<proteinExistence type="predicted"/>
<evidence type="ECO:0000313" key="1">
    <source>
        <dbReference type="EMBL" id="KAJ3474847.1"/>
    </source>
</evidence>
<dbReference type="Gene3D" id="2.60.40.640">
    <property type="match status" value="1"/>
</dbReference>
<accession>A0AAD5URZ5</accession>
<keyword evidence="2" id="KW-1185">Reference proteome</keyword>